<keyword evidence="1" id="KW-0472">Membrane</keyword>
<name>A0A834WI70_9FABA</name>
<evidence type="ECO:0000256" key="1">
    <source>
        <dbReference type="SAM" id="Phobius"/>
    </source>
</evidence>
<keyword evidence="1" id="KW-1133">Transmembrane helix</keyword>
<evidence type="ECO:0000313" key="3">
    <source>
        <dbReference type="Proteomes" id="UP000634136"/>
    </source>
</evidence>
<feature type="transmembrane region" description="Helical" evidence="1">
    <location>
        <begin position="24"/>
        <end position="44"/>
    </location>
</feature>
<dbReference type="Proteomes" id="UP000634136">
    <property type="component" value="Unassembled WGS sequence"/>
</dbReference>
<keyword evidence="3" id="KW-1185">Reference proteome</keyword>
<comment type="caution">
    <text evidence="2">The sequence shown here is derived from an EMBL/GenBank/DDBJ whole genome shotgun (WGS) entry which is preliminary data.</text>
</comment>
<organism evidence="2 3">
    <name type="scientific">Senna tora</name>
    <dbReference type="NCBI Taxonomy" id="362788"/>
    <lineage>
        <taxon>Eukaryota</taxon>
        <taxon>Viridiplantae</taxon>
        <taxon>Streptophyta</taxon>
        <taxon>Embryophyta</taxon>
        <taxon>Tracheophyta</taxon>
        <taxon>Spermatophyta</taxon>
        <taxon>Magnoliopsida</taxon>
        <taxon>eudicotyledons</taxon>
        <taxon>Gunneridae</taxon>
        <taxon>Pentapetalae</taxon>
        <taxon>rosids</taxon>
        <taxon>fabids</taxon>
        <taxon>Fabales</taxon>
        <taxon>Fabaceae</taxon>
        <taxon>Caesalpinioideae</taxon>
        <taxon>Cassia clade</taxon>
        <taxon>Senna</taxon>
    </lineage>
</organism>
<dbReference type="AlphaFoldDB" id="A0A834WI70"/>
<reference evidence="2" key="1">
    <citation type="submission" date="2020-09" db="EMBL/GenBank/DDBJ databases">
        <title>Genome-Enabled Discovery of Anthraquinone Biosynthesis in Senna tora.</title>
        <authorList>
            <person name="Kang S.-H."/>
            <person name="Pandey R.P."/>
            <person name="Lee C.-M."/>
            <person name="Sim J.-S."/>
            <person name="Jeong J.-T."/>
            <person name="Choi B.-S."/>
            <person name="Jung M."/>
            <person name="Ginzburg D."/>
            <person name="Zhao K."/>
            <person name="Won S.Y."/>
            <person name="Oh T.-J."/>
            <person name="Yu Y."/>
            <person name="Kim N.-H."/>
            <person name="Lee O.R."/>
            <person name="Lee T.-H."/>
            <person name="Bashyal P."/>
            <person name="Kim T.-S."/>
            <person name="Lee W.-H."/>
            <person name="Kawkins C."/>
            <person name="Kim C.-K."/>
            <person name="Kim J.S."/>
            <person name="Ahn B.O."/>
            <person name="Rhee S.Y."/>
            <person name="Sohng J.K."/>
        </authorList>
    </citation>
    <scope>NUCLEOTIDE SEQUENCE</scope>
    <source>
        <tissue evidence="2">Leaf</tissue>
    </source>
</reference>
<sequence>MASTLIPFYEGNVVATSTWPWSQLASHLWLFQTAFGIVVVATMLPRGRGL</sequence>
<proteinExistence type="predicted"/>
<keyword evidence="1" id="KW-0812">Transmembrane</keyword>
<dbReference type="EMBL" id="JAAIUW010000008">
    <property type="protein sequence ID" value="KAF7821748.1"/>
    <property type="molecule type" value="Genomic_DNA"/>
</dbReference>
<gene>
    <name evidence="2" type="ORF">G2W53_027203</name>
</gene>
<accession>A0A834WI70</accession>
<evidence type="ECO:0000313" key="2">
    <source>
        <dbReference type="EMBL" id="KAF7821748.1"/>
    </source>
</evidence>
<protein>
    <submittedName>
        <fullName evidence="2">Uncharacterized protein</fullName>
    </submittedName>
</protein>